<dbReference type="PRINTS" id="PR00344">
    <property type="entry name" value="BCTRLSENSOR"/>
</dbReference>
<sequence length="725" mass="77780">MEWPFLRAGPVSMPLFKGRGTRFPRPTLFAKVCGGVAAASIMAIAVLLVLGFRSHETVSAQRQIAALDVVLAEASSRALSNVAIVLDRIVEDVGTDQIMTADDFRPRLSGFDIHECLKMRVAGIARFTTVLAIDAKGDLVSHSRRWPTPQINVADRDYFQHARDNPGTEPFIGRPIQNKVTGRWVLQVSRRFAARDGSFAGVIVGSVDLDYFQSLYENMKLPEGYSVALWRRDGTLLARSPLTSDVGRQLDTEALRLLSAGQVSGSYKARSAIDGQPRFIAFNAVADFPVFVTTSVNENAALADWRGVVLLIVAAAAMGILATLAVTLAAVRRLALYEELAAALKARDASEAQVRQLQKMDALGQLTGGIAHDFNNMLSIVRGNLDLLRRRLDHGRKDVGTYLDAADDGVVRAADLTRRLLAFSRREPVRAQSVDPNVFVEGLAELFRRTFGQNVILVAELGEDVPFVKVDPGQFENAVLNLALNARDAMPAGGRVTIRTRRANAVEAAATLSHGDASFVVVEVEDVGSGIEPDVLERIFEPFFTTKPVGKGTGLGLPQVFAFAESAGGRVSARSQIGSGTIISIYLPASAERPSATVPEGPVPHATRRQRVLVVDDEEAVRQISGEMLGQLGYEVLTASGAEEALGVLARADDVELVITDLGLQGMDGIRLADAARKLKPGLRILFATSSGHVGPAANDGSPAVLAKPYSSGDLARKVKQALAA</sequence>
<evidence type="ECO:0000256" key="1">
    <source>
        <dbReference type="ARBA" id="ARBA00000085"/>
    </source>
</evidence>
<feature type="transmembrane region" description="Helical" evidence="15">
    <location>
        <begin position="308"/>
        <end position="331"/>
    </location>
</feature>
<keyword evidence="11 15" id="KW-1133">Transmembrane helix</keyword>
<dbReference type="CDD" id="cd12915">
    <property type="entry name" value="PDC2_DGC_like"/>
    <property type="match status" value="1"/>
</dbReference>
<dbReference type="Pfam" id="PF00072">
    <property type="entry name" value="Response_reg"/>
    <property type="match status" value="1"/>
</dbReference>
<keyword evidence="6" id="KW-0808">Transferase</keyword>
<keyword evidence="5 14" id="KW-0597">Phosphoprotein</keyword>
<dbReference type="GO" id="GO:0005886">
    <property type="term" value="C:plasma membrane"/>
    <property type="evidence" value="ECO:0007669"/>
    <property type="project" value="UniProtKB-SubCell"/>
</dbReference>
<evidence type="ECO:0000256" key="11">
    <source>
        <dbReference type="ARBA" id="ARBA00022989"/>
    </source>
</evidence>
<keyword evidence="7 15" id="KW-0812">Transmembrane</keyword>
<accession>A0AAV4ZQY6</accession>
<dbReference type="InterPro" id="IPR001789">
    <property type="entry name" value="Sig_transdc_resp-reg_receiver"/>
</dbReference>
<organism evidence="18 19">
    <name type="scientific">Methylobacterium hispanicum</name>
    <dbReference type="NCBI Taxonomy" id="270350"/>
    <lineage>
        <taxon>Bacteria</taxon>
        <taxon>Pseudomonadati</taxon>
        <taxon>Pseudomonadota</taxon>
        <taxon>Alphaproteobacteria</taxon>
        <taxon>Hyphomicrobiales</taxon>
        <taxon>Methylobacteriaceae</taxon>
        <taxon>Methylobacterium</taxon>
    </lineage>
</organism>
<dbReference type="InterPro" id="IPR011006">
    <property type="entry name" value="CheY-like_superfamily"/>
</dbReference>
<evidence type="ECO:0000256" key="2">
    <source>
        <dbReference type="ARBA" id="ARBA00004651"/>
    </source>
</evidence>
<dbReference type="Pfam" id="PF02743">
    <property type="entry name" value="dCache_1"/>
    <property type="match status" value="1"/>
</dbReference>
<dbReference type="Gene3D" id="3.40.50.2300">
    <property type="match status" value="1"/>
</dbReference>
<dbReference type="SUPFAM" id="SSF47384">
    <property type="entry name" value="Homodimeric domain of signal transducing histidine kinase"/>
    <property type="match status" value="1"/>
</dbReference>
<dbReference type="SMART" id="SM00387">
    <property type="entry name" value="HATPase_c"/>
    <property type="match status" value="1"/>
</dbReference>
<dbReference type="AlphaFoldDB" id="A0AAV4ZQY6"/>
<dbReference type="PROSITE" id="PS50109">
    <property type="entry name" value="HIS_KIN"/>
    <property type="match status" value="1"/>
</dbReference>
<dbReference type="GO" id="GO:0000155">
    <property type="term" value="F:phosphorelay sensor kinase activity"/>
    <property type="evidence" value="ECO:0007669"/>
    <property type="project" value="InterPro"/>
</dbReference>
<dbReference type="InterPro" id="IPR036097">
    <property type="entry name" value="HisK_dim/P_sf"/>
</dbReference>
<dbReference type="CDD" id="cd00082">
    <property type="entry name" value="HisKA"/>
    <property type="match status" value="1"/>
</dbReference>
<protein>
    <recommendedName>
        <fullName evidence="3">histidine kinase</fullName>
        <ecNumber evidence="3">2.7.13.3</ecNumber>
    </recommendedName>
</protein>
<evidence type="ECO:0000256" key="13">
    <source>
        <dbReference type="ARBA" id="ARBA00023136"/>
    </source>
</evidence>
<comment type="caution">
    <text evidence="18">The sequence shown here is derived from an EMBL/GenBank/DDBJ whole genome shotgun (WGS) entry which is preliminary data.</text>
</comment>
<evidence type="ECO:0000313" key="19">
    <source>
        <dbReference type="Proteomes" id="UP001055247"/>
    </source>
</evidence>
<evidence type="ECO:0000313" key="18">
    <source>
        <dbReference type="EMBL" id="GJD90949.1"/>
    </source>
</evidence>
<keyword evidence="8" id="KW-0547">Nucleotide-binding</keyword>
<reference evidence="18" key="2">
    <citation type="submission" date="2021-08" db="EMBL/GenBank/DDBJ databases">
        <authorList>
            <person name="Tani A."/>
            <person name="Ola A."/>
            <person name="Ogura Y."/>
            <person name="Katsura K."/>
            <person name="Hayashi T."/>
        </authorList>
    </citation>
    <scope>NUCLEOTIDE SEQUENCE</scope>
    <source>
        <strain evidence="18">DSM 16372</strain>
    </source>
</reference>
<dbReference type="SUPFAM" id="SSF52172">
    <property type="entry name" value="CheY-like"/>
    <property type="match status" value="1"/>
</dbReference>
<dbReference type="Gene3D" id="3.30.450.20">
    <property type="entry name" value="PAS domain"/>
    <property type="match status" value="2"/>
</dbReference>
<keyword evidence="10" id="KW-0067">ATP-binding</keyword>
<evidence type="ECO:0000256" key="3">
    <source>
        <dbReference type="ARBA" id="ARBA00012438"/>
    </source>
</evidence>
<evidence type="ECO:0000256" key="9">
    <source>
        <dbReference type="ARBA" id="ARBA00022777"/>
    </source>
</evidence>
<evidence type="ECO:0000259" key="17">
    <source>
        <dbReference type="PROSITE" id="PS50110"/>
    </source>
</evidence>
<dbReference type="Proteomes" id="UP001055247">
    <property type="component" value="Unassembled WGS sequence"/>
</dbReference>
<feature type="transmembrane region" description="Helical" evidence="15">
    <location>
        <begin position="28"/>
        <end position="52"/>
    </location>
</feature>
<keyword evidence="13 15" id="KW-0472">Membrane</keyword>
<dbReference type="Pfam" id="PF02518">
    <property type="entry name" value="HATPase_c"/>
    <property type="match status" value="1"/>
</dbReference>
<evidence type="ECO:0000256" key="14">
    <source>
        <dbReference type="PROSITE-ProRule" id="PRU00169"/>
    </source>
</evidence>
<dbReference type="InterPro" id="IPR033479">
    <property type="entry name" value="dCache_1"/>
</dbReference>
<dbReference type="PROSITE" id="PS50110">
    <property type="entry name" value="RESPONSE_REGULATORY"/>
    <property type="match status" value="1"/>
</dbReference>
<dbReference type="InterPro" id="IPR003661">
    <property type="entry name" value="HisK_dim/P_dom"/>
</dbReference>
<dbReference type="SMART" id="SM00388">
    <property type="entry name" value="HisKA"/>
    <property type="match status" value="1"/>
</dbReference>
<dbReference type="EC" id="2.7.13.3" evidence="3"/>
<dbReference type="InterPro" id="IPR004358">
    <property type="entry name" value="Sig_transdc_His_kin-like_C"/>
</dbReference>
<dbReference type="SMART" id="SM00448">
    <property type="entry name" value="REC"/>
    <property type="match status" value="1"/>
</dbReference>
<feature type="domain" description="Response regulatory" evidence="17">
    <location>
        <begin position="611"/>
        <end position="723"/>
    </location>
</feature>
<dbReference type="InterPro" id="IPR036890">
    <property type="entry name" value="HATPase_C_sf"/>
</dbReference>
<comment type="catalytic activity">
    <reaction evidence="1">
        <text>ATP + protein L-histidine = ADP + protein N-phospho-L-histidine.</text>
        <dbReference type="EC" id="2.7.13.3"/>
    </reaction>
</comment>
<evidence type="ECO:0000256" key="12">
    <source>
        <dbReference type="ARBA" id="ARBA00023012"/>
    </source>
</evidence>
<evidence type="ECO:0000256" key="5">
    <source>
        <dbReference type="ARBA" id="ARBA00022553"/>
    </source>
</evidence>
<dbReference type="PANTHER" id="PTHR43065">
    <property type="entry name" value="SENSOR HISTIDINE KINASE"/>
    <property type="match status" value="1"/>
</dbReference>
<evidence type="ECO:0000256" key="15">
    <source>
        <dbReference type="SAM" id="Phobius"/>
    </source>
</evidence>
<keyword evidence="19" id="KW-1185">Reference proteome</keyword>
<gene>
    <name evidence="18" type="primary">rcsC_28</name>
    <name evidence="18" type="ORF">BHAOGJBA_4493</name>
</gene>
<dbReference type="CDD" id="cd12914">
    <property type="entry name" value="PDC1_DGC_like"/>
    <property type="match status" value="1"/>
</dbReference>
<dbReference type="InterPro" id="IPR003594">
    <property type="entry name" value="HATPase_dom"/>
</dbReference>
<evidence type="ECO:0000256" key="7">
    <source>
        <dbReference type="ARBA" id="ARBA00022692"/>
    </source>
</evidence>
<dbReference type="GO" id="GO:0005524">
    <property type="term" value="F:ATP binding"/>
    <property type="evidence" value="ECO:0007669"/>
    <property type="project" value="UniProtKB-KW"/>
</dbReference>
<evidence type="ECO:0000259" key="16">
    <source>
        <dbReference type="PROSITE" id="PS50109"/>
    </source>
</evidence>
<evidence type="ECO:0000256" key="4">
    <source>
        <dbReference type="ARBA" id="ARBA00022475"/>
    </source>
</evidence>
<dbReference type="Gene3D" id="3.30.565.10">
    <property type="entry name" value="Histidine kinase-like ATPase, C-terminal domain"/>
    <property type="match status" value="1"/>
</dbReference>
<feature type="modified residue" description="4-aspartylphosphate" evidence="14">
    <location>
        <position position="661"/>
    </location>
</feature>
<dbReference type="SUPFAM" id="SSF55874">
    <property type="entry name" value="ATPase domain of HSP90 chaperone/DNA topoisomerase II/histidine kinase"/>
    <property type="match status" value="1"/>
</dbReference>
<evidence type="ECO:0000256" key="8">
    <source>
        <dbReference type="ARBA" id="ARBA00022741"/>
    </source>
</evidence>
<evidence type="ECO:0000256" key="10">
    <source>
        <dbReference type="ARBA" id="ARBA00022840"/>
    </source>
</evidence>
<feature type="domain" description="Histidine kinase" evidence="16">
    <location>
        <begin position="369"/>
        <end position="591"/>
    </location>
</feature>
<keyword evidence="12" id="KW-0902">Two-component regulatory system</keyword>
<evidence type="ECO:0000256" key="6">
    <source>
        <dbReference type="ARBA" id="ARBA00022679"/>
    </source>
</evidence>
<reference evidence="18" key="1">
    <citation type="journal article" date="2016" name="Front. Microbiol.">
        <title>Genome Sequence of the Piezophilic, Mesophilic Sulfate-Reducing Bacterium Desulfovibrio indicus J2T.</title>
        <authorList>
            <person name="Cao J."/>
            <person name="Maignien L."/>
            <person name="Shao Z."/>
            <person name="Alain K."/>
            <person name="Jebbar M."/>
        </authorList>
    </citation>
    <scope>NUCLEOTIDE SEQUENCE</scope>
    <source>
        <strain evidence="18">DSM 16372</strain>
    </source>
</reference>
<dbReference type="PANTHER" id="PTHR43065:SF46">
    <property type="entry name" value="C4-DICARBOXYLATE TRANSPORT SENSOR PROTEIN DCTB"/>
    <property type="match status" value="1"/>
</dbReference>
<name>A0AAV4ZQY6_9HYPH</name>
<comment type="subcellular location">
    <subcellularLocation>
        <location evidence="2">Cell membrane</location>
        <topology evidence="2">Multi-pass membrane protein</topology>
    </subcellularLocation>
</comment>
<keyword evidence="9 18" id="KW-0418">Kinase</keyword>
<dbReference type="EMBL" id="BPQO01000022">
    <property type="protein sequence ID" value="GJD90949.1"/>
    <property type="molecule type" value="Genomic_DNA"/>
</dbReference>
<dbReference type="Gene3D" id="1.10.287.130">
    <property type="match status" value="1"/>
</dbReference>
<dbReference type="InterPro" id="IPR005467">
    <property type="entry name" value="His_kinase_dom"/>
</dbReference>
<proteinExistence type="predicted"/>
<dbReference type="Pfam" id="PF00512">
    <property type="entry name" value="HisKA"/>
    <property type="match status" value="1"/>
</dbReference>
<keyword evidence="4" id="KW-1003">Cell membrane</keyword>